<accession>A0A1H5ZHQ3</accession>
<dbReference type="InterPro" id="IPR036278">
    <property type="entry name" value="Sialidase_sf"/>
</dbReference>
<proteinExistence type="predicted"/>
<gene>
    <name evidence="2" type="ORF">SAMN05421819_2669</name>
</gene>
<feature type="region of interest" description="Disordered" evidence="1">
    <location>
        <begin position="253"/>
        <end position="291"/>
    </location>
</feature>
<dbReference type="InterPro" id="IPR015943">
    <property type="entry name" value="WD40/YVTN_repeat-like_dom_sf"/>
</dbReference>
<dbReference type="EMBL" id="FNVA01000004">
    <property type="protein sequence ID" value="SEG35998.1"/>
    <property type="molecule type" value="Genomic_DNA"/>
</dbReference>
<keyword evidence="3" id="KW-1185">Reference proteome</keyword>
<dbReference type="AlphaFoldDB" id="A0A1H5ZHQ3"/>
<dbReference type="SUPFAM" id="SSF50939">
    <property type="entry name" value="Sialidases"/>
    <property type="match status" value="1"/>
</dbReference>
<dbReference type="SUPFAM" id="SSF110296">
    <property type="entry name" value="Oligoxyloglucan reducing end-specific cellobiohydrolase"/>
    <property type="match status" value="2"/>
</dbReference>
<organism evidence="2 3">
    <name type="scientific">Bryocella elongata</name>
    <dbReference type="NCBI Taxonomy" id="863522"/>
    <lineage>
        <taxon>Bacteria</taxon>
        <taxon>Pseudomonadati</taxon>
        <taxon>Acidobacteriota</taxon>
        <taxon>Terriglobia</taxon>
        <taxon>Terriglobales</taxon>
        <taxon>Acidobacteriaceae</taxon>
        <taxon>Bryocella</taxon>
    </lineage>
</organism>
<evidence type="ECO:0000256" key="1">
    <source>
        <dbReference type="SAM" id="MobiDB-lite"/>
    </source>
</evidence>
<name>A0A1H5ZHQ3_9BACT</name>
<evidence type="ECO:0000313" key="3">
    <source>
        <dbReference type="Proteomes" id="UP000236728"/>
    </source>
</evidence>
<dbReference type="PANTHER" id="PTHR43739:SF5">
    <property type="entry name" value="EXO-ALPHA-SIALIDASE"/>
    <property type="match status" value="1"/>
</dbReference>
<sequence length="696" mass="74460">MFSKIEQMSGIGWRPFGAAVCLWGAFFAAAAHASPWFPLGPFGGDARSLVSDPANPKRLYMGTDTGWIYRSDNGGGAWTRVAHIAKRDDLVIDEILIDARDANRILVAAYSKDTADGGLFISEDSGRSWYEQAELSGQSVRSLGRSLSSPEELVAGTLKGVYRSGDGGKHWTLISPAGSTEIHEVESVAVDPNDPNIIYAGTWHLPWKTTDGGAHWVNIKEGIIDDSDVFSIIVDPKDPQVVYASACSGIYKSTTGAEPNSRESGKRFSKVQGIPSTARRTRKLGQDPHNRDTVFAGTTEGLYRTIDAGQHWDRMTGGDVIVNDVWIDPTDSNHVLLATDRGGVLSSFDGGVSFSPSNRGFSNRQVVTLASNLTGANVYIGLLNDKSEGGVFKSTDGGVTWLQESSGLAGRDVFSLAASADGTMLAGTAHGIYRLTDNSWADANIVAAPASPSTADAAPLVRKVTPARSARSRPAAARKPAARSSAPAQRVDTAFYSLVSTDHSILAGTSDGVMMADAMGRDWKIVRSLTMPDARFVAVHQKMVLAASLKRMALSLDDGDTWDPVALPAELTMVAAVAVDEKGNLWVGGREGVYYSTDYGGTWKTVPNLFVTQVDNIYADDAGHRVLVTAANSHFVFSAGLPNYHVTFWDTGWPMRFVRPVGDHLVGASLYDGVVVQPKMVESKFADPTPSGAVSH</sequence>
<feature type="region of interest" description="Disordered" evidence="1">
    <location>
        <begin position="465"/>
        <end position="486"/>
    </location>
</feature>
<dbReference type="InterPro" id="IPR052025">
    <property type="entry name" value="Xyloglucanase_GH74"/>
</dbReference>
<feature type="compositionally biased region" description="Low complexity" evidence="1">
    <location>
        <begin position="466"/>
        <end position="486"/>
    </location>
</feature>
<dbReference type="PANTHER" id="PTHR43739">
    <property type="entry name" value="XYLOGLUCANASE (EUROFUNG)"/>
    <property type="match status" value="1"/>
</dbReference>
<protein>
    <submittedName>
        <fullName evidence="2">Uncharacterized protein</fullName>
    </submittedName>
</protein>
<dbReference type="Proteomes" id="UP000236728">
    <property type="component" value="Unassembled WGS sequence"/>
</dbReference>
<dbReference type="GO" id="GO:0010411">
    <property type="term" value="P:xyloglucan metabolic process"/>
    <property type="evidence" value="ECO:0007669"/>
    <property type="project" value="TreeGrafter"/>
</dbReference>
<reference evidence="2 3" key="1">
    <citation type="submission" date="2016-10" db="EMBL/GenBank/DDBJ databases">
        <authorList>
            <person name="de Groot N.N."/>
        </authorList>
    </citation>
    <scope>NUCLEOTIDE SEQUENCE [LARGE SCALE GENOMIC DNA]</scope>
    <source>
        <strain evidence="2 3">DSM 22489</strain>
    </source>
</reference>
<dbReference type="Gene3D" id="2.130.10.10">
    <property type="entry name" value="YVTN repeat-like/Quinoprotein amine dehydrogenase"/>
    <property type="match status" value="5"/>
</dbReference>
<dbReference type="CDD" id="cd15482">
    <property type="entry name" value="Sialidase_non-viral"/>
    <property type="match status" value="1"/>
</dbReference>
<evidence type="ECO:0000313" key="2">
    <source>
        <dbReference type="EMBL" id="SEG35998.1"/>
    </source>
</evidence>